<feature type="domain" description="HTH gntR-type" evidence="5">
    <location>
        <begin position="1"/>
        <end position="69"/>
    </location>
</feature>
<dbReference type="InterPro" id="IPR000524">
    <property type="entry name" value="Tscrpt_reg_HTH_GntR"/>
</dbReference>
<evidence type="ECO:0000256" key="2">
    <source>
        <dbReference type="ARBA" id="ARBA00023015"/>
    </source>
</evidence>
<reference evidence="8 9" key="1">
    <citation type="journal article" date="2016" name="PLoS ONE">
        <title>The Identification of Novel Diagnostic Marker Genes for the Detection of Beer Spoiling Pediococcus damnosus Strains Using the BlAst Diagnostic Gene findEr.</title>
        <authorList>
            <person name="Behr J."/>
            <person name="Geissler A.J."/>
            <person name="Schmid J."/>
            <person name="Zehe A."/>
            <person name="Vogel R.F."/>
        </authorList>
    </citation>
    <scope>NUCLEOTIDE SEQUENCE [LARGE SCALE GENOMIC DNA]</scope>
    <source>
        <strain evidence="6 9">TMW 2.1533</strain>
        <strain evidence="7 8">TMW 2.1535</strain>
    </source>
</reference>
<dbReference type="EMBL" id="CP012275">
    <property type="protein sequence ID" value="AMV63278.1"/>
    <property type="molecule type" value="Genomic_DNA"/>
</dbReference>
<organism evidence="6 9">
    <name type="scientific">Pediococcus damnosus</name>
    <dbReference type="NCBI Taxonomy" id="51663"/>
    <lineage>
        <taxon>Bacteria</taxon>
        <taxon>Bacillati</taxon>
        <taxon>Bacillota</taxon>
        <taxon>Bacilli</taxon>
        <taxon>Lactobacillales</taxon>
        <taxon>Lactobacillaceae</taxon>
        <taxon>Pediococcus</taxon>
    </lineage>
</organism>
<dbReference type="Proteomes" id="UP000076405">
    <property type="component" value="Chromosome"/>
</dbReference>
<dbReference type="EMBL" id="CP012288">
    <property type="protein sequence ID" value="AMV66826.1"/>
    <property type="molecule type" value="Genomic_DNA"/>
</dbReference>
<dbReference type="InterPro" id="IPR001761">
    <property type="entry name" value="Peripla_BP/Lac1_sug-bd_dom"/>
</dbReference>
<keyword evidence="2" id="KW-0805">Transcription regulation</keyword>
<keyword evidence="1" id="KW-0678">Repressor</keyword>
<keyword evidence="3" id="KW-0238">DNA-binding</keyword>
<dbReference type="Pfam" id="PF00392">
    <property type="entry name" value="GntR"/>
    <property type="match status" value="1"/>
</dbReference>
<dbReference type="RefSeq" id="WP_046871633.1">
    <property type="nucleotide sequence ID" value="NZ_BAAAXI010000180.1"/>
</dbReference>
<dbReference type="InterPro" id="IPR036388">
    <property type="entry name" value="WH-like_DNA-bd_sf"/>
</dbReference>
<dbReference type="OrthoDB" id="9816541at2"/>
<protein>
    <submittedName>
        <fullName evidence="6">Transcriptional regulator, GntR family</fullName>
    </submittedName>
</protein>
<name>A0A0R2HSH5_9LACO</name>
<dbReference type="CDD" id="cd07377">
    <property type="entry name" value="WHTH_GntR"/>
    <property type="match status" value="1"/>
</dbReference>
<dbReference type="Gene3D" id="3.40.50.2300">
    <property type="match status" value="2"/>
</dbReference>
<dbReference type="SUPFAM" id="SSF46785">
    <property type="entry name" value="Winged helix' DNA-binding domain"/>
    <property type="match status" value="1"/>
</dbReference>
<dbReference type="PRINTS" id="PR00035">
    <property type="entry name" value="HTHGNTR"/>
</dbReference>
<keyword evidence="4" id="KW-0804">Transcription</keyword>
<dbReference type="PANTHER" id="PTHR30146:SF95">
    <property type="entry name" value="RIBOSE OPERON REPRESSOR"/>
    <property type="match status" value="1"/>
</dbReference>
<evidence type="ECO:0000256" key="3">
    <source>
        <dbReference type="ARBA" id="ARBA00023125"/>
    </source>
</evidence>
<dbReference type="AlphaFoldDB" id="A0A0R2HSH5"/>
<dbReference type="GO" id="GO:0003700">
    <property type="term" value="F:DNA-binding transcription factor activity"/>
    <property type="evidence" value="ECO:0007669"/>
    <property type="project" value="InterPro"/>
</dbReference>
<dbReference type="PANTHER" id="PTHR30146">
    <property type="entry name" value="LACI-RELATED TRANSCRIPTIONAL REPRESSOR"/>
    <property type="match status" value="1"/>
</dbReference>
<dbReference type="GO" id="GO:0000976">
    <property type="term" value="F:transcription cis-regulatory region binding"/>
    <property type="evidence" value="ECO:0007669"/>
    <property type="project" value="TreeGrafter"/>
</dbReference>
<keyword evidence="8" id="KW-1185">Reference proteome</keyword>
<dbReference type="PROSITE" id="PS50949">
    <property type="entry name" value="HTH_GNTR"/>
    <property type="match status" value="1"/>
</dbReference>
<evidence type="ECO:0000313" key="8">
    <source>
        <dbReference type="Proteomes" id="UP000076244"/>
    </source>
</evidence>
<proteinExistence type="predicted"/>
<dbReference type="SMART" id="SM00345">
    <property type="entry name" value="HTH_GNTR"/>
    <property type="match status" value="1"/>
</dbReference>
<evidence type="ECO:0000256" key="1">
    <source>
        <dbReference type="ARBA" id="ARBA00022491"/>
    </source>
</evidence>
<dbReference type="SUPFAM" id="SSF53822">
    <property type="entry name" value="Periplasmic binding protein-like I"/>
    <property type="match status" value="1"/>
</dbReference>
<dbReference type="CDD" id="cd06267">
    <property type="entry name" value="PBP1_LacI_sugar_binding-like"/>
    <property type="match status" value="1"/>
</dbReference>
<accession>A0A0R2HSH5</accession>
<dbReference type="InterPro" id="IPR036390">
    <property type="entry name" value="WH_DNA-bd_sf"/>
</dbReference>
<evidence type="ECO:0000313" key="7">
    <source>
        <dbReference type="EMBL" id="AMV66826.1"/>
    </source>
</evidence>
<gene>
    <name evidence="6" type="ORF">ADU70_1810</name>
    <name evidence="7" type="ORF">ADU72_0883</name>
</gene>
<sequence>MAYQPMYKKIASDLRNAIDTKSLSTFPSEQELMKSYKVSRTTIRKSLELLKETHVIQSHRGRGTKIIKKTTPHPAGMPNTNRQIIGLVMAGFTDSYGTSLLKAIQAYALKMNYFVIMRFSNQSAHDEALYIKQLIDFGVAGLLVFPVENYAEKSEVLTSNIKRVPTVLLDRQIENYSLPIVSTDNYHAAKTLTKLLLQMGHVNTVFMLRKGSNNSAMDERIRGIKDAYHDFQRTIPDDAWQQLDIPDATSEHYYDRFQKSLDEIRNRLVFNKKFTCYMALDFSCINTFIIAKDSLTKKINRVSFLGFDGPPYLTSDVKYNRIVQDEGEIAHQAIKLLDNLINGVEVPSTKILIEPKYLDNHSVFPV</sequence>
<dbReference type="KEGG" id="pdm:ADU72_0883"/>
<dbReference type="Pfam" id="PF00532">
    <property type="entry name" value="Peripla_BP_1"/>
    <property type="match status" value="1"/>
</dbReference>
<evidence type="ECO:0000256" key="4">
    <source>
        <dbReference type="ARBA" id="ARBA00023163"/>
    </source>
</evidence>
<dbReference type="Proteomes" id="UP000076244">
    <property type="component" value="Chromosome"/>
</dbReference>
<evidence type="ECO:0000313" key="6">
    <source>
        <dbReference type="EMBL" id="AMV63278.1"/>
    </source>
</evidence>
<evidence type="ECO:0000313" key="9">
    <source>
        <dbReference type="Proteomes" id="UP000076405"/>
    </source>
</evidence>
<dbReference type="Gene3D" id="1.10.10.10">
    <property type="entry name" value="Winged helix-like DNA-binding domain superfamily/Winged helix DNA-binding domain"/>
    <property type="match status" value="1"/>
</dbReference>
<evidence type="ECO:0000259" key="5">
    <source>
        <dbReference type="PROSITE" id="PS50949"/>
    </source>
</evidence>
<dbReference type="InterPro" id="IPR028082">
    <property type="entry name" value="Peripla_BP_I"/>
</dbReference>